<evidence type="ECO:0000259" key="1">
    <source>
        <dbReference type="PROSITE" id="PS51294"/>
    </source>
</evidence>
<dbReference type="EMBL" id="CAXDID020000554">
    <property type="protein sequence ID" value="CAL6102315.1"/>
    <property type="molecule type" value="Genomic_DNA"/>
</dbReference>
<proteinExistence type="predicted"/>
<dbReference type="Gene3D" id="1.10.10.60">
    <property type="entry name" value="Homeodomain-like"/>
    <property type="match status" value="1"/>
</dbReference>
<reference evidence="3 4" key="2">
    <citation type="submission" date="2024-07" db="EMBL/GenBank/DDBJ databases">
        <authorList>
            <person name="Akdeniz Z."/>
        </authorList>
    </citation>
    <scope>NUCLEOTIDE SEQUENCE [LARGE SCALE GENOMIC DNA]</scope>
</reference>
<evidence type="ECO:0000313" key="3">
    <source>
        <dbReference type="EMBL" id="CAL6102315.1"/>
    </source>
</evidence>
<dbReference type="EMBL" id="CATOUU010000131">
    <property type="protein sequence ID" value="CAI9917389.1"/>
    <property type="molecule type" value="Genomic_DNA"/>
</dbReference>
<sequence length="61" mass="7802">MHTNQRWTETEDIEFRKLLNRYQNDFMLIAERMNKSYNQVRSHYYNVYSYGRWNCFFLFTM</sequence>
<protein>
    <submittedName>
        <fullName evidence="2">SANT/Myb domain</fullName>
    </submittedName>
    <submittedName>
        <fullName evidence="3">SANT/Myb_domain</fullName>
    </submittedName>
</protein>
<dbReference type="SMART" id="SM00717">
    <property type="entry name" value="SANT"/>
    <property type="match status" value="1"/>
</dbReference>
<organism evidence="2">
    <name type="scientific">Hexamita inflata</name>
    <dbReference type="NCBI Taxonomy" id="28002"/>
    <lineage>
        <taxon>Eukaryota</taxon>
        <taxon>Metamonada</taxon>
        <taxon>Diplomonadida</taxon>
        <taxon>Hexamitidae</taxon>
        <taxon>Hexamitinae</taxon>
        <taxon>Hexamita</taxon>
    </lineage>
</organism>
<keyword evidence="4" id="KW-1185">Reference proteome</keyword>
<dbReference type="InterPro" id="IPR009057">
    <property type="entry name" value="Homeodomain-like_sf"/>
</dbReference>
<dbReference type="Pfam" id="PF00249">
    <property type="entry name" value="Myb_DNA-binding"/>
    <property type="match status" value="1"/>
</dbReference>
<name>A0AA86NCZ6_9EUKA</name>
<feature type="domain" description="HTH myb-type" evidence="1">
    <location>
        <begin position="1"/>
        <end position="52"/>
    </location>
</feature>
<gene>
    <name evidence="2" type="ORF">HINF_LOCUS5034</name>
    <name evidence="3" type="ORF">HINF_LOCUS71607</name>
</gene>
<accession>A0AA86NCZ6</accession>
<dbReference type="AlphaFoldDB" id="A0AA86NCZ6"/>
<dbReference type="SUPFAM" id="SSF46689">
    <property type="entry name" value="Homeodomain-like"/>
    <property type="match status" value="1"/>
</dbReference>
<evidence type="ECO:0000313" key="4">
    <source>
        <dbReference type="Proteomes" id="UP001642409"/>
    </source>
</evidence>
<evidence type="ECO:0000313" key="2">
    <source>
        <dbReference type="EMBL" id="CAI9917389.1"/>
    </source>
</evidence>
<dbReference type="InterPro" id="IPR001005">
    <property type="entry name" value="SANT/Myb"/>
</dbReference>
<reference evidence="2" key="1">
    <citation type="submission" date="2023-06" db="EMBL/GenBank/DDBJ databases">
        <authorList>
            <person name="Kurt Z."/>
        </authorList>
    </citation>
    <scope>NUCLEOTIDE SEQUENCE</scope>
</reference>
<dbReference type="PROSITE" id="PS51294">
    <property type="entry name" value="HTH_MYB"/>
    <property type="match status" value="1"/>
</dbReference>
<comment type="caution">
    <text evidence="2">The sequence shown here is derived from an EMBL/GenBank/DDBJ whole genome shotgun (WGS) entry which is preliminary data.</text>
</comment>
<dbReference type="InterPro" id="IPR017930">
    <property type="entry name" value="Myb_dom"/>
</dbReference>
<dbReference type="CDD" id="cd00167">
    <property type="entry name" value="SANT"/>
    <property type="match status" value="1"/>
</dbReference>
<dbReference type="Proteomes" id="UP001642409">
    <property type="component" value="Unassembled WGS sequence"/>
</dbReference>